<evidence type="ECO:0000313" key="2">
    <source>
        <dbReference type="EMBL" id="CAE8643533.1"/>
    </source>
</evidence>
<sequence>MMGGSVEEMISHGYLPTSHYVGIMALNKELRDQNKRLREELGQIRVEHESLRADEAFLRSRMEKAGLDPPPEAVIAE</sequence>
<accession>A0A813I0M4</accession>
<dbReference type="EMBL" id="CAJNNV010033384">
    <property type="protein sequence ID" value="CAE8643533.1"/>
    <property type="molecule type" value="Genomic_DNA"/>
</dbReference>
<dbReference type="Proteomes" id="UP000654075">
    <property type="component" value="Unassembled WGS sequence"/>
</dbReference>
<evidence type="ECO:0000256" key="1">
    <source>
        <dbReference type="SAM" id="Coils"/>
    </source>
</evidence>
<feature type="coiled-coil region" evidence="1">
    <location>
        <begin position="20"/>
        <end position="54"/>
    </location>
</feature>
<comment type="caution">
    <text evidence="2">The sequence shown here is derived from an EMBL/GenBank/DDBJ whole genome shotgun (WGS) entry which is preliminary data.</text>
</comment>
<protein>
    <submittedName>
        <fullName evidence="2">Uncharacterized protein</fullName>
    </submittedName>
</protein>
<evidence type="ECO:0000313" key="3">
    <source>
        <dbReference type="Proteomes" id="UP000654075"/>
    </source>
</evidence>
<proteinExistence type="predicted"/>
<gene>
    <name evidence="2" type="ORF">PGLA1383_LOCUS57853</name>
</gene>
<keyword evidence="3" id="KW-1185">Reference proteome</keyword>
<keyword evidence="1" id="KW-0175">Coiled coil</keyword>
<reference evidence="2" key="1">
    <citation type="submission" date="2021-02" db="EMBL/GenBank/DDBJ databases">
        <authorList>
            <person name="Dougan E. K."/>
            <person name="Rhodes N."/>
            <person name="Thang M."/>
            <person name="Chan C."/>
        </authorList>
    </citation>
    <scope>NUCLEOTIDE SEQUENCE</scope>
</reference>
<name>A0A813I0M4_POLGL</name>
<organism evidence="2 3">
    <name type="scientific">Polarella glacialis</name>
    <name type="common">Dinoflagellate</name>
    <dbReference type="NCBI Taxonomy" id="89957"/>
    <lineage>
        <taxon>Eukaryota</taxon>
        <taxon>Sar</taxon>
        <taxon>Alveolata</taxon>
        <taxon>Dinophyceae</taxon>
        <taxon>Suessiales</taxon>
        <taxon>Suessiaceae</taxon>
        <taxon>Polarella</taxon>
    </lineage>
</organism>
<dbReference type="AlphaFoldDB" id="A0A813I0M4"/>